<gene>
    <name evidence="2" type="ORF">Adt_18550</name>
</gene>
<name>A0ABD1TJP4_9LAMI</name>
<organism evidence="2 3">
    <name type="scientific">Abeliophyllum distichum</name>
    <dbReference type="NCBI Taxonomy" id="126358"/>
    <lineage>
        <taxon>Eukaryota</taxon>
        <taxon>Viridiplantae</taxon>
        <taxon>Streptophyta</taxon>
        <taxon>Embryophyta</taxon>
        <taxon>Tracheophyta</taxon>
        <taxon>Spermatophyta</taxon>
        <taxon>Magnoliopsida</taxon>
        <taxon>eudicotyledons</taxon>
        <taxon>Gunneridae</taxon>
        <taxon>Pentapetalae</taxon>
        <taxon>asterids</taxon>
        <taxon>lamiids</taxon>
        <taxon>Lamiales</taxon>
        <taxon>Oleaceae</taxon>
        <taxon>Forsythieae</taxon>
        <taxon>Abeliophyllum</taxon>
    </lineage>
</organism>
<proteinExistence type="predicted"/>
<reference evidence="3" key="1">
    <citation type="submission" date="2024-07" db="EMBL/GenBank/DDBJ databases">
        <title>Two chromosome-level genome assemblies of Korean endemic species Abeliophyllum distichum and Forsythia ovata (Oleaceae).</title>
        <authorList>
            <person name="Jang H."/>
        </authorList>
    </citation>
    <scope>NUCLEOTIDE SEQUENCE [LARGE SCALE GENOMIC DNA]</scope>
</reference>
<evidence type="ECO:0000256" key="1">
    <source>
        <dbReference type="SAM" id="MobiDB-lite"/>
    </source>
</evidence>
<accession>A0ABD1TJP4</accession>
<dbReference type="AlphaFoldDB" id="A0ABD1TJP4"/>
<feature type="region of interest" description="Disordered" evidence="1">
    <location>
        <begin position="1"/>
        <end position="24"/>
    </location>
</feature>
<evidence type="ECO:0000313" key="2">
    <source>
        <dbReference type="EMBL" id="KAL2512950.1"/>
    </source>
</evidence>
<evidence type="ECO:0000313" key="3">
    <source>
        <dbReference type="Proteomes" id="UP001604336"/>
    </source>
</evidence>
<keyword evidence="3" id="KW-1185">Reference proteome</keyword>
<feature type="compositionally biased region" description="Basic and acidic residues" evidence="1">
    <location>
        <begin position="1"/>
        <end position="15"/>
    </location>
</feature>
<protein>
    <submittedName>
        <fullName evidence="2">Uncharacterized protein</fullName>
    </submittedName>
</protein>
<dbReference type="Proteomes" id="UP001604336">
    <property type="component" value="Unassembled WGS sequence"/>
</dbReference>
<dbReference type="EMBL" id="JBFOLK010000005">
    <property type="protein sequence ID" value="KAL2512950.1"/>
    <property type="molecule type" value="Genomic_DNA"/>
</dbReference>
<comment type="caution">
    <text evidence="2">The sequence shown here is derived from an EMBL/GenBank/DDBJ whole genome shotgun (WGS) entry which is preliminary data.</text>
</comment>
<sequence length="114" mass="12764">MDSRRNYAKAAREEPMESWQVHGHRPKAPLISFTEEDEASIHYPHCDALVVHAVVARNELGRMLVNERSAINFLLSSVFDQMDVDHELTTVLSHDEGLSSRLTSVNPHATLGSS</sequence>